<dbReference type="RefSeq" id="WP_142441975.1">
    <property type="nucleotide sequence ID" value="NZ_SESI01000001.1"/>
</dbReference>
<gene>
    <name evidence="2" type="ORF">EWF95_00190</name>
</gene>
<dbReference type="AlphaFoldDB" id="A0A544QPN0"/>
<reference evidence="2 3" key="1">
    <citation type="submission" date="2019-02" db="EMBL/GenBank/DDBJ databases">
        <title>Halonotius sp. a new haloqrchaeon isolated from saline water.</title>
        <authorList>
            <person name="Duran-Viseras A."/>
            <person name="Sanchez-Porro C."/>
            <person name="Ventosa A."/>
        </authorList>
    </citation>
    <scope>NUCLEOTIDE SEQUENCE [LARGE SCALE GENOMIC DNA]</scope>
    <source>
        <strain evidence="2 3">F9-27</strain>
    </source>
</reference>
<proteinExistence type="predicted"/>
<evidence type="ECO:0000313" key="3">
    <source>
        <dbReference type="Proteomes" id="UP000315385"/>
    </source>
</evidence>
<organism evidence="2 3">
    <name type="scientific">Halonotius roseus</name>
    <dbReference type="NCBI Taxonomy" id="2511997"/>
    <lineage>
        <taxon>Archaea</taxon>
        <taxon>Methanobacteriati</taxon>
        <taxon>Methanobacteriota</taxon>
        <taxon>Stenosarchaea group</taxon>
        <taxon>Halobacteria</taxon>
        <taxon>Halobacteriales</taxon>
        <taxon>Haloferacaceae</taxon>
        <taxon>Halonotius</taxon>
    </lineage>
</organism>
<comment type="caution">
    <text evidence="2">The sequence shown here is derived from an EMBL/GenBank/DDBJ whole genome shotgun (WGS) entry which is preliminary data.</text>
</comment>
<evidence type="ECO:0000256" key="1">
    <source>
        <dbReference type="SAM" id="Phobius"/>
    </source>
</evidence>
<evidence type="ECO:0000313" key="2">
    <source>
        <dbReference type="EMBL" id="TQQ81402.1"/>
    </source>
</evidence>
<keyword evidence="3" id="KW-1185">Reference proteome</keyword>
<sequence>MVSLRGLSSLAKGMLTVLAALLLLAPVIAAPASLLPPLAAALVVVGLSILLYLRVVGSDDEGGGSVWNAIPSRQYNGRHVESGGLARGEQEAAIEEIQEDAADRDRKE</sequence>
<protein>
    <submittedName>
        <fullName evidence="2">Uncharacterized protein</fullName>
    </submittedName>
</protein>
<dbReference type="EMBL" id="SESI01000001">
    <property type="protein sequence ID" value="TQQ81402.1"/>
    <property type="molecule type" value="Genomic_DNA"/>
</dbReference>
<keyword evidence="1" id="KW-0812">Transmembrane</keyword>
<accession>A0A544QPN0</accession>
<name>A0A544QPN0_9EURY</name>
<dbReference type="Proteomes" id="UP000315385">
    <property type="component" value="Unassembled WGS sequence"/>
</dbReference>
<feature type="transmembrane region" description="Helical" evidence="1">
    <location>
        <begin position="39"/>
        <end position="57"/>
    </location>
</feature>
<keyword evidence="1" id="KW-1133">Transmembrane helix</keyword>
<keyword evidence="1" id="KW-0472">Membrane</keyword>